<keyword evidence="4 6" id="KW-1133">Transmembrane helix</keyword>
<evidence type="ECO:0000256" key="5">
    <source>
        <dbReference type="ARBA" id="ARBA00023136"/>
    </source>
</evidence>
<evidence type="ECO:0000256" key="4">
    <source>
        <dbReference type="ARBA" id="ARBA00022989"/>
    </source>
</evidence>
<dbReference type="AlphaFoldDB" id="A0A2S1LZT1"/>
<keyword evidence="3 6" id="KW-0812">Transmembrane</keyword>
<dbReference type="PIRSF" id="PIRSF006324">
    <property type="entry name" value="LeuE"/>
    <property type="match status" value="1"/>
</dbReference>
<feature type="transmembrane region" description="Helical" evidence="6">
    <location>
        <begin position="71"/>
        <end position="93"/>
    </location>
</feature>
<name>A0A2S1LZT1_9BACI</name>
<accession>A0A2S1LZT1</accession>
<feature type="transmembrane region" description="Helical" evidence="6">
    <location>
        <begin position="12"/>
        <end position="29"/>
    </location>
</feature>
<dbReference type="Pfam" id="PF01810">
    <property type="entry name" value="LysE"/>
    <property type="match status" value="1"/>
</dbReference>
<comment type="subcellular location">
    <subcellularLocation>
        <location evidence="1">Cell membrane</location>
        <topology evidence="1">Multi-pass membrane protein</topology>
    </subcellularLocation>
</comment>
<dbReference type="RefSeq" id="WP_046218387.1">
    <property type="nucleotide sequence ID" value="NZ_CP015328.1"/>
</dbReference>
<feature type="transmembrane region" description="Helical" evidence="6">
    <location>
        <begin position="147"/>
        <end position="171"/>
    </location>
</feature>
<dbReference type="KEGG" id="beo:BEH_26425"/>
<dbReference type="PANTHER" id="PTHR30086">
    <property type="entry name" value="ARGININE EXPORTER PROTEIN ARGO"/>
    <property type="match status" value="1"/>
</dbReference>
<keyword evidence="2" id="KW-1003">Cell membrane</keyword>
<proteinExistence type="predicted"/>
<protein>
    <submittedName>
        <fullName evidence="7">Homoserine lactone transporter</fullName>
    </submittedName>
</protein>
<evidence type="ECO:0000256" key="6">
    <source>
        <dbReference type="SAM" id="Phobius"/>
    </source>
</evidence>
<evidence type="ECO:0000256" key="2">
    <source>
        <dbReference type="ARBA" id="ARBA00022475"/>
    </source>
</evidence>
<dbReference type="EMBL" id="CP015328">
    <property type="protein sequence ID" value="AWG44324.1"/>
    <property type="molecule type" value="Genomic_DNA"/>
</dbReference>
<evidence type="ECO:0000313" key="7">
    <source>
        <dbReference type="EMBL" id="AWG44324.1"/>
    </source>
</evidence>
<feature type="transmembrane region" description="Helical" evidence="6">
    <location>
        <begin position="41"/>
        <end position="65"/>
    </location>
</feature>
<dbReference type="PANTHER" id="PTHR30086:SF20">
    <property type="entry name" value="ARGININE EXPORTER PROTEIN ARGO-RELATED"/>
    <property type="match status" value="1"/>
</dbReference>
<keyword evidence="7" id="KW-0614">Plasmid</keyword>
<evidence type="ECO:0000256" key="1">
    <source>
        <dbReference type="ARBA" id="ARBA00004651"/>
    </source>
</evidence>
<dbReference type="GO" id="GO:0015171">
    <property type="term" value="F:amino acid transmembrane transporter activity"/>
    <property type="evidence" value="ECO:0007669"/>
    <property type="project" value="TreeGrafter"/>
</dbReference>
<dbReference type="Proteomes" id="UP000036202">
    <property type="component" value="Plasmid pbeh6"/>
</dbReference>
<gene>
    <name evidence="7" type="ORF">BEH_26425</name>
</gene>
<sequence length="210" mass="23081">MFGIIDFKVFLISTFLLIVTPGTDTLYILSRSISQGKKAGIYSTLGIITGVFIHTLLAAFGLSLILMKSALLFTIIKFVGMAYLVYLGIKMLLTKKTTVAEQPVLDHLSSKKMYLQGMITNVTNPKVVLFFLAFIPQFINSGGSTPLSFIILGLIYSLIGGLWCLTIAMFASKLTNKLRKSAKPEYILNKITGVVFITMGLKLLTTKAHQ</sequence>
<keyword evidence="8" id="KW-1185">Reference proteome</keyword>
<organism evidence="7 8">
    <name type="scientific">Priestia filamentosa</name>
    <dbReference type="NCBI Taxonomy" id="1402861"/>
    <lineage>
        <taxon>Bacteria</taxon>
        <taxon>Bacillati</taxon>
        <taxon>Bacillota</taxon>
        <taxon>Bacilli</taxon>
        <taxon>Bacillales</taxon>
        <taxon>Bacillaceae</taxon>
        <taxon>Priestia</taxon>
    </lineage>
</organism>
<dbReference type="InterPro" id="IPR001123">
    <property type="entry name" value="LeuE-type"/>
</dbReference>
<geneLocation type="plasmid" evidence="8">
    <name>pbeh6</name>
</geneLocation>
<dbReference type="GO" id="GO:0005886">
    <property type="term" value="C:plasma membrane"/>
    <property type="evidence" value="ECO:0007669"/>
    <property type="project" value="UniProtKB-SubCell"/>
</dbReference>
<keyword evidence="5 6" id="KW-0472">Membrane</keyword>
<evidence type="ECO:0000256" key="3">
    <source>
        <dbReference type="ARBA" id="ARBA00022692"/>
    </source>
</evidence>
<feature type="transmembrane region" description="Helical" evidence="6">
    <location>
        <begin position="114"/>
        <end position="135"/>
    </location>
</feature>
<reference evidence="7 8" key="1">
    <citation type="journal article" date="2015" name="PLoS ONE">
        <title>Genome Sequence of Bacillus endophyticus and Analysis of Its Companion Mechanism in the Ketogulonigenium vulgare-Bacillus Strain Consortium.</title>
        <authorList>
            <person name="Jia N."/>
            <person name="Du J."/>
            <person name="Ding M.Z."/>
            <person name="Gao F."/>
            <person name="Yuan Y.J."/>
        </authorList>
    </citation>
    <scope>NUCLEOTIDE SEQUENCE [LARGE SCALE GENOMIC DNA]</scope>
    <source>
        <strain evidence="7 8">Hbe603</strain>
        <plasmid evidence="8">pbeh6</plasmid>
    </source>
</reference>
<dbReference type="OrthoDB" id="9784202at2"/>
<evidence type="ECO:0000313" key="8">
    <source>
        <dbReference type="Proteomes" id="UP000036202"/>
    </source>
</evidence>